<sequence>MLRGRRRLTSFGRRRWATFAAAWRGRLLDCDNVTVNNRYITVRTSGPHPDITANAPVHQFGAQT</sequence>
<proteinExistence type="predicted"/>
<name>A0A8H8A0S3_9FUNG</name>
<dbReference type="AlphaFoldDB" id="A0A8H8A0S3"/>
<organism evidence="1 2">
    <name type="scientific">Olpidium bornovanus</name>
    <dbReference type="NCBI Taxonomy" id="278681"/>
    <lineage>
        <taxon>Eukaryota</taxon>
        <taxon>Fungi</taxon>
        <taxon>Fungi incertae sedis</taxon>
        <taxon>Olpidiomycota</taxon>
        <taxon>Olpidiomycotina</taxon>
        <taxon>Olpidiomycetes</taxon>
        <taxon>Olpidiales</taxon>
        <taxon>Olpidiaceae</taxon>
        <taxon>Olpidium</taxon>
    </lineage>
</organism>
<evidence type="ECO:0000313" key="1">
    <source>
        <dbReference type="EMBL" id="KAG5462911.1"/>
    </source>
</evidence>
<keyword evidence="2" id="KW-1185">Reference proteome</keyword>
<gene>
    <name evidence="1" type="ORF">BJ554DRAFT_2917</name>
</gene>
<protein>
    <submittedName>
        <fullName evidence="1">Uncharacterized protein</fullName>
    </submittedName>
</protein>
<comment type="caution">
    <text evidence="1">The sequence shown here is derived from an EMBL/GenBank/DDBJ whole genome shotgun (WGS) entry which is preliminary data.</text>
</comment>
<evidence type="ECO:0000313" key="2">
    <source>
        <dbReference type="Proteomes" id="UP000673691"/>
    </source>
</evidence>
<accession>A0A8H8A0S3</accession>
<reference evidence="1 2" key="1">
    <citation type="journal article" name="Sci. Rep.">
        <title>Genome-scale phylogenetic analyses confirm Olpidium as the closest living zoosporic fungus to the non-flagellated, terrestrial fungi.</title>
        <authorList>
            <person name="Chang Y."/>
            <person name="Rochon D."/>
            <person name="Sekimoto S."/>
            <person name="Wang Y."/>
            <person name="Chovatia M."/>
            <person name="Sandor L."/>
            <person name="Salamov A."/>
            <person name="Grigoriev I.V."/>
            <person name="Stajich J.E."/>
            <person name="Spatafora J.W."/>
        </authorList>
    </citation>
    <scope>NUCLEOTIDE SEQUENCE [LARGE SCALE GENOMIC DNA]</scope>
    <source>
        <strain evidence="1">S191</strain>
    </source>
</reference>
<dbReference type="Proteomes" id="UP000673691">
    <property type="component" value="Unassembled WGS sequence"/>
</dbReference>
<dbReference type="EMBL" id="JAEFCI010001436">
    <property type="protein sequence ID" value="KAG5462911.1"/>
    <property type="molecule type" value="Genomic_DNA"/>
</dbReference>